<gene>
    <name evidence="2" type="ORF">GCM10010358_65870</name>
</gene>
<feature type="domain" description="NAD-dependent epimerase/dehydratase" evidence="1">
    <location>
        <begin position="3"/>
        <end position="217"/>
    </location>
</feature>
<protein>
    <submittedName>
        <fullName evidence="2">Oxidoreductase</fullName>
    </submittedName>
</protein>
<evidence type="ECO:0000313" key="3">
    <source>
        <dbReference type="Proteomes" id="UP000619244"/>
    </source>
</evidence>
<dbReference type="GO" id="GO:0004029">
    <property type="term" value="F:aldehyde dehydrogenase (NAD+) activity"/>
    <property type="evidence" value="ECO:0007669"/>
    <property type="project" value="TreeGrafter"/>
</dbReference>
<dbReference type="Pfam" id="PF01370">
    <property type="entry name" value="Epimerase"/>
    <property type="match status" value="1"/>
</dbReference>
<reference evidence="2" key="2">
    <citation type="submission" date="2020-09" db="EMBL/GenBank/DDBJ databases">
        <authorList>
            <person name="Sun Q."/>
            <person name="Ohkuma M."/>
        </authorList>
    </citation>
    <scope>NUCLEOTIDE SEQUENCE</scope>
    <source>
        <strain evidence="2">JCM 4790</strain>
    </source>
</reference>
<dbReference type="InterPro" id="IPR001509">
    <property type="entry name" value="Epimerase_deHydtase"/>
</dbReference>
<dbReference type="CDD" id="cd05262">
    <property type="entry name" value="SDR_a7"/>
    <property type="match status" value="1"/>
</dbReference>
<reference evidence="2" key="1">
    <citation type="journal article" date="2014" name="Int. J. Syst. Evol. Microbiol.">
        <title>Complete genome sequence of Corynebacterium casei LMG S-19264T (=DSM 44701T), isolated from a smear-ripened cheese.</title>
        <authorList>
            <consortium name="US DOE Joint Genome Institute (JGI-PGF)"/>
            <person name="Walter F."/>
            <person name="Albersmeier A."/>
            <person name="Kalinowski J."/>
            <person name="Ruckert C."/>
        </authorList>
    </citation>
    <scope>NUCLEOTIDE SEQUENCE</scope>
    <source>
        <strain evidence="2">JCM 4790</strain>
    </source>
</reference>
<accession>A0A918NX44</accession>
<proteinExistence type="predicted"/>
<comment type="caution">
    <text evidence="2">The sequence shown here is derived from an EMBL/GenBank/DDBJ whole genome shotgun (WGS) entry which is preliminary data.</text>
</comment>
<dbReference type="PANTHER" id="PTHR48079">
    <property type="entry name" value="PROTEIN YEEZ"/>
    <property type="match status" value="1"/>
</dbReference>
<evidence type="ECO:0000313" key="2">
    <source>
        <dbReference type="EMBL" id="GGY02967.1"/>
    </source>
</evidence>
<dbReference type="SUPFAM" id="SSF51735">
    <property type="entry name" value="NAD(P)-binding Rossmann-fold domains"/>
    <property type="match status" value="1"/>
</dbReference>
<dbReference type="InterPro" id="IPR051783">
    <property type="entry name" value="NAD(P)-dependent_oxidoreduct"/>
</dbReference>
<keyword evidence="3" id="KW-1185">Reference proteome</keyword>
<organism evidence="2 3">
    <name type="scientific">Streptomyces minutiscleroticus</name>
    <dbReference type="NCBI Taxonomy" id="68238"/>
    <lineage>
        <taxon>Bacteria</taxon>
        <taxon>Bacillati</taxon>
        <taxon>Actinomycetota</taxon>
        <taxon>Actinomycetes</taxon>
        <taxon>Kitasatosporales</taxon>
        <taxon>Streptomycetaceae</taxon>
        <taxon>Streptomyces</taxon>
    </lineage>
</organism>
<dbReference type="Gene3D" id="3.40.50.720">
    <property type="entry name" value="NAD(P)-binding Rossmann-like Domain"/>
    <property type="match status" value="1"/>
</dbReference>
<sequence>MHILVTGATGWIGSALVPPLIAAGHRVTATTRSDTAADVVRALGAEPVRGDLQDPESLRRAADASGGVIHLAYRHDVAFTTDPAGAAETEYKAVTAMGEALAGTQRPFVMAVGLAGLPEGQVAAETDQAVAHGPAGKRIEAVDHILGLAEHGVRSSVVRLPPTVHGTGDTGFIPQLITLARRTGQSAYVGAGDNRWPAVHRNDAAALFRLAFEKATAGTVLHGVAEEGVAFRDIAEGIATILGVPTRSLDADAASDHFGGFARLTGGDFPASSTLTRERLGWAPSEPGLLAELAAGNYPS</sequence>
<dbReference type="PANTHER" id="PTHR48079:SF6">
    <property type="entry name" value="NAD(P)-BINDING DOMAIN-CONTAINING PROTEIN-RELATED"/>
    <property type="match status" value="1"/>
</dbReference>
<dbReference type="RefSeq" id="WP_190194002.1">
    <property type="nucleotide sequence ID" value="NZ_BMVU01000049.1"/>
</dbReference>
<dbReference type="Proteomes" id="UP000619244">
    <property type="component" value="Unassembled WGS sequence"/>
</dbReference>
<dbReference type="AlphaFoldDB" id="A0A918NX44"/>
<name>A0A918NX44_9ACTN</name>
<evidence type="ECO:0000259" key="1">
    <source>
        <dbReference type="Pfam" id="PF01370"/>
    </source>
</evidence>
<dbReference type="InterPro" id="IPR036291">
    <property type="entry name" value="NAD(P)-bd_dom_sf"/>
</dbReference>
<dbReference type="EMBL" id="BMVU01000049">
    <property type="protein sequence ID" value="GGY02967.1"/>
    <property type="molecule type" value="Genomic_DNA"/>
</dbReference>
<dbReference type="GO" id="GO:0005737">
    <property type="term" value="C:cytoplasm"/>
    <property type="evidence" value="ECO:0007669"/>
    <property type="project" value="TreeGrafter"/>
</dbReference>